<dbReference type="PANTHER" id="PTHR35043">
    <property type="entry name" value="TRANSCRIPTION FACTOR DOMAIN-CONTAINING PROTEIN"/>
    <property type="match status" value="1"/>
</dbReference>
<keyword evidence="3" id="KW-1185">Reference proteome</keyword>
<dbReference type="PANTHER" id="PTHR35043:SF7">
    <property type="entry name" value="TRANSCRIPTION FACTOR DOMAIN-CONTAINING PROTEIN"/>
    <property type="match status" value="1"/>
</dbReference>
<keyword evidence="1" id="KW-0812">Transmembrane</keyword>
<gene>
    <name evidence="2" type="ORF">FIBSPDRAFT_704774</name>
</gene>
<dbReference type="OrthoDB" id="9451547at2759"/>
<reference evidence="2 3" key="1">
    <citation type="journal article" date="2016" name="Mol. Biol. Evol.">
        <title>Comparative Genomics of Early-Diverging Mushroom-Forming Fungi Provides Insights into the Origins of Lignocellulose Decay Capabilities.</title>
        <authorList>
            <person name="Nagy L.G."/>
            <person name="Riley R."/>
            <person name="Tritt A."/>
            <person name="Adam C."/>
            <person name="Daum C."/>
            <person name="Floudas D."/>
            <person name="Sun H."/>
            <person name="Yadav J.S."/>
            <person name="Pangilinan J."/>
            <person name="Larsson K.H."/>
            <person name="Matsuura K."/>
            <person name="Barry K."/>
            <person name="Labutti K."/>
            <person name="Kuo R."/>
            <person name="Ohm R.A."/>
            <person name="Bhattacharya S.S."/>
            <person name="Shirouzu T."/>
            <person name="Yoshinaga Y."/>
            <person name="Martin F.M."/>
            <person name="Grigoriev I.V."/>
            <person name="Hibbett D.S."/>
        </authorList>
    </citation>
    <scope>NUCLEOTIDE SEQUENCE [LARGE SCALE GENOMIC DNA]</scope>
    <source>
        <strain evidence="2 3">CBS 109695</strain>
    </source>
</reference>
<sequence length="213" mass="24159">RTLSAIVYGCLGTIFACVWVAVHPNISRVPNPKQENLKRNWPSVWAWSKFWSIWATLVGIVVPEMLLLLSVNQWLNACQVKRDLKDASPKHFHAWTTAHGFFVNMGGYQYFYGDIPLHPLSRDDVERLVGDGTLEAPLKDEIWALSKGGSFVKACALLQTLWFVAQCGARAKEKLPLTQLEVMTLAYTLMTIGMYIFWWNKPLSVGRPIPIQL</sequence>
<proteinExistence type="predicted"/>
<dbReference type="AlphaFoldDB" id="A0A167VMM4"/>
<evidence type="ECO:0000313" key="2">
    <source>
        <dbReference type="EMBL" id="KZP05177.1"/>
    </source>
</evidence>
<feature type="non-terminal residue" evidence="2">
    <location>
        <position position="1"/>
    </location>
</feature>
<evidence type="ECO:0000256" key="1">
    <source>
        <dbReference type="SAM" id="Phobius"/>
    </source>
</evidence>
<organism evidence="2 3">
    <name type="scientific">Athelia psychrophila</name>
    <dbReference type="NCBI Taxonomy" id="1759441"/>
    <lineage>
        <taxon>Eukaryota</taxon>
        <taxon>Fungi</taxon>
        <taxon>Dikarya</taxon>
        <taxon>Basidiomycota</taxon>
        <taxon>Agaricomycotina</taxon>
        <taxon>Agaricomycetes</taxon>
        <taxon>Agaricomycetidae</taxon>
        <taxon>Atheliales</taxon>
        <taxon>Atheliaceae</taxon>
        <taxon>Athelia</taxon>
    </lineage>
</organism>
<feature type="transmembrane region" description="Helical" evidence="1">
    <location>
        <begin position="51"/>
        <end position="75"/>
    </location>
</feature>
<protein>
    <submittedName>
        <fullName evidence="2">Uncharacterized protein</fullName>
    </submittedName>
</protein>
<feature type="transmembrane region" description="Helical" evidence="1">
    <location>
        <begin position="5"/>
        <end position="22"/>
    </location>
</feature>
<keyword evidence="1" id="KW-1133">Transmembrane helix</keyword>
<dbReference type="EMBL" id="KV417857">
    <property type="protein sequence ID" value="KZP05177.1"/>
    <property type="molecule type" value="Genomic_DNA"/>
</dbReference>
<evidence type="ECO:0000313" key="3">
    <source>
        <dbReference type="Proteomes" id="UP000076532"/>
    </source>
</evidence>
<keyword evidence="1" id="KW-0472">Membrane</keyword>
<name>A0A167VMM4_9AGAM</name>
<feature type="transmembrane region" description="Helical" evidence="1">
    <location>
        <begin position="180"/>
        <end position="198"/>
    </location>
</feature>
<accession>A0A167VMM4</accession>
<dbReference type="Proteomes" id="UP000076532">
    <property type="component" value="Unassembled WGS sequence"/>
</dbReference>
<feature type="non-terminal residue" evidence="2">
    <location>
        <position position="213"/>
    </location>
</feature>